<proteinExistence type="predicted"/>
<organism evidence="1 2">
    <name type="scientific">Staphylococcus phage Stau2</name>
    <dbReference type="NCBI Taxonomy" id="1200862"/>
    <lineage>
        <taxon>Viruses</taxon>
        <taxon>Duplodnaviria</taxon>
        <taxon>Heunggongvirae</taxon>
        <taxon>Uroviricota</taxon>
        <taxon>Caudoviricetes</taxon>
        <taxon>Herelleviridae</taxon>
        <taxon>Twortvirinae</taxon>
        <taxon>Silviavirus</taxon>
        <taxon>Silviavirus stau2</taxon>
    </lineage>
</organism>
<evidence type="ECO:0000313" key="1">
    <source>
        <dbReference type="EMBL" id="AKA61315.1"/>
    </source>
</evidence>
<dbReference type="RefSeq" id="YP_009275821.1">
    <property type="nucleotide sequence ID" value="NC_030933.1"/>
</dbReference>
<gene>
    <name evidence="1" type="ORF">Stau2_64</name>
</gene>
<dbReference type="KEGG" id="vg:28802277"/>
<reference evidence="1 2" key="1">
    <citation type="journal article" date="2016" name="Virus Genes">
        <title>Genomic analysis of Staphylococcus phage Stau2 isolated from medical specimen.</title>
        <authorList>
            <person name="Hsieh S.E."/>
            <person name="Tseng Y.H."/>
            <person name="Lo H.H."/>
            <person name="Chen S.T."/>
            <person name="Wu C.N."/>
        </authorList>
    </citation>
    <scope>NUCLEOTIDE SEQUENCE [LARGE SCALE GENOMIC DNA]</scope>
</reference>
<dbReference type="Proteomes" id="UP000207597">
    <property type="component" value="Segment"/>
</dbReference>
<dbReference type="GeneID" id="28802277"/>
<keyword evidence="2" id="KW-1185">Reference proteome</keyword>
<name>A0A0U1ZY04_9CAUD</name>
<sequence length="82" mass="9728">MKMTIQELQDKTEFLRHVKVDTEEAMDILEDILRGEPYTDEVCELIHFYSSKLLNEINDNHMFKLQEFANHDVIEISEEGVK</sequence>
<protein>
    <submittedName>
        <fullName evidence="1">Uncharacterized protein</fullName>
    </submittedName>
</protein>
<evidence type="ECO:0000313" key="2">
    <source>
        <dbReference type="Proteomes" id="UP000207597"/>
    </source>
</evidence>
<accession>A0A0U1ZY04</accession>
<dbReference type="EMBL" id="KP881332">
    <property type="protein sequence ID" value="AKA61315.1"/>
    <property type="molecule type" value="Genomic_DNA"/>
</dbReference>